<reference evidence="2" key="2">
    <citation type="submission" date="2025-08" db="UniProtKB">
        <authorList>
            <consortium name="RefSeq"/>
        </authorList>
    </citation>
    <scope>IDENTIFICATION</scope>
    <source>
        <tissue evidence="2">Leaf</tissue>
    </source>
</reference>
<evidence type="ECO:0000313" key="2">
    <source>
        <dbReference type="RefSeq" id="XP_010468353.1"/>
    </source>
</evidence>
<dbReference type="Proteomes" id="UP000694864">
    <property type="component" value="Chromosome 15"/>
</dbReference>
<dbReference type="RefSeq" id="XP_010468353.1">
    <property type="nucleotide sequence ID" value="XM_010470051.1"/>
</dbReference>
<dbReference type="GeneID" id="104748403"/>
<name>A0ABM0WB05_CAMSA</name>
<evidence type="ECO:0000313" key="1">
    <source>
        <dbReference type="Proteomes" id="UP000694864"/>
    </source>
</evidence>
<proteinExistence type="predicted"/>
<protein>
    <submittedName>
        <fullName evidence="2">Uncharacterized protein LOC104748403</fullName>
    </submittedName>
</protein>
<keyword evidence="1" id="KW-1185">Reference proteome</keyword>
<dbReference type="PANTHER" id="PTHR33240">
    <property type="entry name" value="OS08G0508500 PROTEIN"/>
    <property type="match status" value="1"/>
</dbReference>
<accession>A0ABM0WB05</accession>
<dbReference type="PANTHER" id="PTHR33240:SF8">
    <property type="entry name" value="OS03G0439900 PROTEIN"/>
    <property type="match status" value="1"/>
</dbReference>
<gene>
    <name evidence="2" type="primary">LOC104748403</name>
</gene>
<organism evidence="1 2">
    <name type="scientific">Camelina sativa</name>
    <name type="common">False flax</name>
    <name type="synonym">Myagrum sativum</name>
    <dbReference type="NCBI Taxonomy" id="90675"/>
    <lineage>
        <taxon>Eukaryota</taxon>
        <taxon>Viridiplantae</taxon>
        <taxon>Streptophyta</taxon>
        <taxon>Embryophyta</taxon>
        <taxon>Tracheophyta</taxon>
        <taxon>Spermatophyta</taxon>
        <taxon>Magnoliopsida</taxon>
        <taxon>eudicotyledons</taxon>
        <taxon>Gunneridae</taxon>
        <taxon>Pentapetalae</taxon>
        <taxon>rosids</taxon>
        <taxon>malvids</taxon>
        <taxon>Brassicales</taxon>
        <taxon>Brassicaceae</taxon>
        <taxon>Camelineae</taxon>
        <taxon>Camelina</taxon>
    </lineage>
</organism>
<reference evidence="1" key="1">
    <citation type="journal article" date="2014" name="Nat. Commun.">
        <title>The emerging biofuel crop Camelina sativa retains a highly undifferentiated hexaploid genome structure.</title>
        <authorList>
            <person name="Kagale S."/>
            <person name="Koh C."/>
            <person name="Nixon J."/>
            <person name="Bollina V."/>
            <person name="Clarke W.E."/>
            <person name="Tuteja R."/>
            <person name="Spillane C."/>
            <person name="Robinson S.J."/>
            <person name="Links M.G."/>
            <person name="Clarke C."/>
            <person name="Higgins E.E."/>
            <person name="Huebert T."/>
            <person name="Sharpe A.G."/>
            <person name="Parkin I.A."/>
        </authorList>
    </citation>
    <scope>NUCLEOTIDE SEQUENCE [LARGE SCALE GENOMIC DNA]</scope>
    <source>
        <strain evidence="1">cv. DH55</strain>
    </source>
</reference>
<sequence>MFIGQTDECKDSVRALKKRARHICSVQVISEEETPSANPITFTTKEAKGIHHPHNDPLFVEVTMGEFDVERILVDTGSMVCRTLTGYDGVSKTSMGDVKLQVRAGGVTRKTKFVVIDVLPIYNTILGSPWIYSMQAVPSTYHLYIKFPTATGIYTLYGDQKMAMTCSILEKKQRQKEDT</sequence>